<keyword evidence="5" id="KW-0067">ATP-binding</keyword>
<dbReference type="InterPro" id="IPR036554">
    <property type="entry name" value="GHMP_kinase_C_sf"/>
</dbReference>
<reference evidence="11" key="1">
    <citation type="submission" date="2020-12" db="EMBL/GenBank/DDBJ databases">
        <title>Genomic characterization of non-nitrogen-fixing Frankia strains.</title>
        <authorList>
            <person name="Carlos-Shanley C."/>
            <person name="Guerra T."/>
            <person name="Hahn D."/>
        </authorList>
    </citation>
    <scope>NUCLEOTIDE SEQUENCE</scope>
    <source>
        <strain evidence="11">CN6</strain>
    </source>
</reference>
<dbReference type="InterPro" id="IPR013750">
    <property type="entry name" value="GHMP_kinase_C_dom"/>
</dbReference>
<gene>
    <name evidence="11" type="ORF">I7412_33010</name>
</gene>
<feature type="region of interest" description="Disordered" evidence="7">
    <location>
        <begin position="429"/>
        <end position="449"/>
    </location>
</feature>
<dbReference type="PRINTS" id="PR00959">
    <property type="entry name" value="MEVGALKINASE"/>
</dbReference>
<dbReference type="PIRSF" id="PIRSF000530">
    <property type="entry name" value="Galactokinase"/>
    <property type="match status" value="1"/>
</dbReference>
<dbReference type="InterPro" id="IPR019539">
    <property type="entry name" value="GalKase_N"/>
</dbReference>
<dbReference type="GO" id="GO:0006012">
    <property type="term" value="P:galactose metabolic process"/>
    <property type="evidence" value="ECO:0007669"/>
    <property type="project" value="UniProtKB-KW"/>
</dbReference>
<dbReference type="InterPro" id="IPR006206">
    <property type="entry name" value="Mevalonate/galactokinase"/>
</dbReference>
<feature type="domain" description="Galactokinase N-terminal" evidence="10">
    <location>
        <begin position="65"/>
        <end position="100"/>
    </location>
</feature>
<feature type="domain" description="GHMP kinase N-terminal" evidence="8">
    <location>
        <begin position="142"/>
        <end position="225"/>
    </location>
</feature>
<organism evidence="11 12">
    <name type="scientific">Frankia nepalensis</name>
    <dbReference type="NCBI Taxonomy" id="1836974"/>
    <lineage>
        <taxon>Bacteria</taxon>
        <taxon>Bacillati</taxon>
        <taxon>Actinomycetota</taxon>
        <taxon>Actinomycetes</taxon>
        <taxon>Frankiales</taxon>
        <taxon>Frankiaceae</taxon>
        <taxon>Frankia</taxon>
    </lineage>
</organism>
<evidence type="ECO:0000256" key="5">
    <source>
        <dbReference type="ARBA" id="ARBA00022840"/>
    </source>
</evidence>
<dbReference type="Pfam" id="PF10509">
    <property type="entry name" value="GalKase_gal_bdg"/>
    <property type="match status" value="1"/>
</dbReference>
<dbReference type="GO" id="GO:0005829">
    <property type="term" value="C:cytosol"/>
    <property type="evidence" value="ECO:0007669"/>
    <property type="project" value="TreeGrafter"/>
</dbReference>
<dbReference type="PANTHER" id="PTHR10457">
    <property type="entry name" value="MEVALONATE KINASE/GALACTOKINASE"/>
    <property type="match status" value="1"/>
</dbReference>
<protein>
    <submittedName>
        <fullName evidence="11">Galactokinase</fullName>
        <ecNumber evidence="11">2.7.1.6</ecNumber>
    </submittedName>
</protein>
<proteinExistence type="inferred from homology"/>
<sequence length="449" mass="46681">MTDGFARGTAGADGRAGRRTGEPAGARTEVGLMESARPGGSEEPAGPARRPRMRRGARRRGRGPATAAAFAPGRVNLVGEHTDYNDGLCLPFAIGLGVTVRVWPAADDLIRVHAVDIGSHDVFVPAEPARAEGWRSFARGVVAELTAAGYPIRPARLSVSGTLPRGAGLSSSAALEVALALALLAHSGHGEPDRRELAPLLSRVENTWVGAHTGLLDQTASLFGQPGHALRLDMRVLGAGPEATPDTPVPPGATARPPAGRAVPRPPGRWHTGSPGRPVAGIEPVRLDLGRWRLVTVDSGARHTNAASGYNTRRSECAHARELLGVASLRDAPPDAPGRLPEPLGRRVRHVLDENERVNQAVAALRAGDLPALGRILDASHASLRDLYEVSVPEVEETVARLTGAGAAGARLVGGGFGGSVLALFPPGRRPPADAVRVGPGGPGRLVRR</sequence>
<feature type="compositionally biased region" description="Gly residues" evidence="7">
    <location>
        <begin position="439"/>
        <end position="449"/>
    </location>
</feature>
<dbReference type="InterPro" id="IPR000705">
    <property type="entry name" value="Galactokinase"/>
</dbReference>
<dbReference type="RefSeq" id="WP_203000370.1">
    <property type="nucleotide sequence ID" value="NZ_JADWYU010000187.1"/>
</dbReference>
<feature type="region of interest" description="Disordered" evidence="7">
    <location>
        <begin position="240"/>
        <end position="282"/>
    </location>
</feature>
<feature type="region of interest" description="Disordered" evidence="7">
    <location>
        <begin position="1"/>
        <end position="66"/>
    </location>
</feature>
<dbReference type="Gene3D" id="3.30.70.890">
    <property type="entry name" value="GHMP kinase, C-terminal domain"/>
    <property type="match status" value="1"/>
</dbReference>
<dbReference type="PROSITE" id="PS00627">
    <property type="entry name" value="GHMP_KINASES_ATP"/>
    <property type="match status" value="1"/>
</dbReference>
<feature type="compositionally biased region" description="Low complexity" evidence="7">
    <location>
        <begin position="252"/>
        <end position="263"/>
    </location>
</feature>
<dbReference type="InterPro" id="IPR014721">
    <property type="entry name" value="Ribsml_uS5_D2-typ_fold_subgr"/>
</dbReference>
<evidence type="ECO:0000259" key="8">
    <source>
        <dbReference type="Pfam" id="PF00288"/>
    </source>
</evidence>
<comment type="similarity">
    <text evidence="1">Belongs to the GHMP kinase family. GalK subfamily.</text>
</comment>
<evidence type="ECO:0000256" key="4">
    <source>
        <dbReference type="ARBA" id="ARBA00022777"/>
    </source>
</evidence>
<keyword evidence="6" id="KW-0299">Galactose metabolism</keyword>
<dbReference type="InterPro" id="IPR020568">
    <property type="entry name" value="Ribosomal_Su5_D2-typ_SF"/>
</dbReference>
<feature type="domain" description="GHMP kinase C-terminal" evidence="9">
    <location>
        <begin position="362"/>
        <end position="428"/>
    </location>
</feature>
<evidence type="ECO:0000259" key="9">
    <source>
        <dbReference type="Pfam" id="PF08544"/>
    </source>
</evidence>
<dbReference type="Pfam" id="PF00288">
    <property type="entry name" value="GHMP_kinases_N"/>
    <property type="match status" value="1"/>
</dbReference>
<dbReference type="PRINTS" id="PR00473">
    <property type="entry name" value="GALCTOKINASE"/>
</dbReference>
<evidence type="ECO:0000256" key="1">
    <source>
        <dbReference type="ARBA" id="ARBA00006566"/>
    </source>
</evidence>
<name>A0A937RKN4_9ACTN</name>
<dbReference type="GO" id="GO:0005524">
    <property type="term" value="F:ATP binding"/>
    <property type="evidence" value="ECO:0007669"/>
    <property type="project" value="UniProtKB-KW"/>
</dbReference>
<dbReference type="InterPro" id="IPR006204">
    <property type="entry name" value="GHMP_kinase_N_dom"/>
</dbReference>
<accession>A0A937RKN4</accession>
<dbReference type="SUPFAM" id="SSF55060">
    <property type="entry name" value="GHMP Kinase, C-terminal domain"/>
    <property type="match status" value="1"/>
</dbReference>
<comment type="caution">
    <text evidence="11">The sequence shown here is derived from an EMBL/GenBank/DDBJ whole genome shotgun (WGS) entry which is preliminary data.</text>
</comment>
<keyword evidence="2 11" id="KW-0808">Transferase</keyword>
<keyword evidence="6" id="KW-0119">Carbohydrate metabolism</keyword>
<keyword evidence="3" id="KW-0547">Nucleotide-binding</keyword>
<dbReference type="Proteomes" id="UP000604475">
    <property type="component" value="Unassembled WGS sequence"/>
</dbReference>
<dbReference type="PANTHER" id="PTHR10457:SF7">
    <property type="entry name" value="GALACTOKINASE-RELATED"/>
    <property type="match status" value="1"/>
</dbReference>
<evidence type="ECO:0000256" key="7">
    <source>
        <dbReference type="SAM" id="MobiDB-lite"/>
    </source>
</evidence>
<dbReference type="AlphaFoldDB" id="A0A937RKN4"/>
<evidence type="ECO:0000313" key="12">
    <source>
        <dbReference type="Proteomes" id="UP000604475"/>
    </source>
</evidence>
<dbReference type="Pfam" id="PF08544">
    <property type="entry name" value="GHMP_kinases_C"/>
    <property type="match status" value="1"/>
</dbReference>
<evidence type="ECO:0000256" key="2">
    <source>
        <dbReference type="ARBA" id="ARBA00022679"/>
    </source>
</evidence>
<evidence type="ECO:0000259" key="10">
    <source>
        <dbReference type="Pfam" id="PF10509"/>
    </source>
</evidence>
<dbReference type="InterPro" id="IPR006203">
    <property type="entry name" value="GHMP_knse_ATP-bd_CS"/>
</dbReference>
<evidence type="ECO:0000256" key="6">
    <source>
        <dbReference type="ARBA" id="ARBA00023144"/>
    </source>
</evidence>
<feature type="compositionally biased region" description="Low complexity" evidence="7">
    <location>
        <begin position="1"/>
        <end position="13"/>
    </location>
</feature>
<dbReference type="Gene3D" id="3.30.230.10">
    <property type="match status" value="1"/>
</dbReference>
<keyword evidence="12" id="KW-1185">Reference proteome</keyword>
<evidence type="ECO:0000313" key="11">
    <source>
        <dbReference type="EMBL" id="MBL7631897.1"/>
    </source>
</evidence>
<feature type="compositionally biased region" description="Basic residues" evidence="7">
    <location>
        <begin position="49"/>
        <end position="62"/>
    </location>
</feature>
<dbReference type="SUPFAM" id="SSF54211">
    <property type="entry name" value="Ribosomal protein S5 domain 2-like"/>
    <property type="match status" value="1"/>
</dbReference>
<dbReference type="EC" id="2.7.1.6" evidence="11"/>
<evidence type="ECO:0000256" key="3">
    <source>
        <dbReference type="ARBA" id="ARBA00022741"/>
    </source>
</evidence>
<dbReference type="GO" id="GO:0004335">
    <property type="term" value="F:galactokinase activity"/>
    <property type="evidence" value="ECO:0007669"/>
    <property type="project" value="UniProtKB-EC"/>
</dbReference>
<keyword evidence="4" id="KW-0418">Kinase</keyword>
<dbReference type="EMBL" id="JAEACQ010000288">
    <property type="protein sequence ID" value="MBL7631897.1"/>
    <property type="molecule type" value="Genomic_DNA"/>
</dbReference>